<dbReference type="OrthoDB" id="8582979at2"/>
<dbReference type="Proteomes" id="UP000051931">
    <property type="component" value="Unassembled WGS sequence"/>
</dbReference>
<dbReference type="eggNOG" id="COG4587">
    <property type="taxonomic scope" value="Bacteria"/>
</dbReference>
<reference evidence="2 3" key="1">
    <citation type="journal article" date="2015" name="Genome Announc.">
        <title>Expanding the biotechnology potential of lactobacilli through comparative genomics of 213 strains and associated genera.</title>
        <authorList>
            <person name="Sun Z."/>
            <person name="Harris H.M."/>
            <person name="McCann A."/>
            <person name="Guo C."/>
            <person name="Argimon S."/>
            <person name="Zhang W."/>
            <person name="Yang X."/>
            <person name="Jeffery I.B."/>
            <person name="Cooney J.C."/>
            <person name="Kagawa T.F."/>
            <person name="Liu W."/>
            <person name="Song Y."/>
            <person name="Salvetti E."/>
            <person name="Wrobel A."/>
            <person name="Rasinkangas P."/>
            <person name="Parkhill J."/>
            <person name="Rea M.C."/>
            <person name="O'Sullivan O."/>
            <person name="Ritari J."/>
            <person name="Douillard F.P."/>
            <person name="Paul Ross R."/>
            <person name="Yang R."/>
            <person name="Briner A.E."/>
            <person name="Felis G.E."/>
            <person name="de Vos W.M."/>
            <person name="Barrangou R."/>
            <person name="Klaenhammer T.R."/>
            <person name="Caufield P.W."/>
            <person name="Cui Y."/>
            <person name="Zhang H."/>
            <person name="O'Toole P.W."/>
        </authorList>
    </citation>
    <scope>NUCLEOTIDE SEQUENCE [LARGE SCALE GENOMIC DNA]</scope>
    <source>
        <strain evidence="2 3">DSM 15354</strain>
    </source>
</reference>
<keyword evidence="1" id="KW-1133">Transmembrane helix</keyword>
<dbReference type="STRING" id="1122152.GCA_000425905_01378"/>
<dbReference type="RefSeq" id="WP_027825321.1">
    <property type="nucleotide sequence ID" value="NZ_AUEI01000016.1"/>
</dbReference>
<organism evidence="2 3">
    <name type="scientific">Lactobacillus psittaci DSM 15354</name>
    <dbReference type="NCBI Taxonomy" id="1122152"/>
    <lineage>
        <taxon>Bacteria</taxon>
        <taxon>Bacillati</taxon>
        <taxon>Bacillota</taxon>
        <taxon>Bacilli</taxon>
        <taxon>Lactobacillales</taxon>
        <taxon>Lactobacillaceae</taxon>
        <taxon>Lactobacillus</taxon>
    </lineage>
</organism>
<dbReference type="EMBL" id="AZFB01000015">
    <property type="protein sequence ID" value="KRL61923.1"/>
    <property type="molecule type" value="Genomic_DNA"/>
</dbReference>
<feature type="transmembrane region" description="Helical" evidence="1">
    <location>
        <begin position="222"/>
        <end position="240"/>
    </location>
</feature>
<dbReference type="PATRIC" id="fig|1122152.4.peg.428"/>
<gene>
    <name evidence="2" type="ORF">FC23_GL000421</name>
</gene>
<protein>
    <submittedName>
        <fullName evidence="2">ABC superfamily ATP binding cassette transporter, permease protein</fullName>
    </submittedName>
</protein>
<dbReference type="Pfam" id="PF06182">
    <property type="entry name" value="ABC2_membrane_6"/>
    <property type="match status" value="1"/>
</dbReference>
<feature type="transmembrane region" description="Helical" evidence="1">
    <location>
        <begin position="20"/>
        <end position="39"/>
    </location>
</feature>
<keyword evidence="1" id="KW-0472">Membrane</keyword>
<feature type="transmembrane region" description="Helical" evidence="1">
    <location>
        <begin position="99"/>
        <end position="124"/>
    </location>
</feature>
<feature type="transmembrane region" description="Helical" evidence="1">
    <location>
        <begin position="130"/>
        <end position="149"/>
    </location>
</feature>
<dbReference type="PANTHER" id="PTHR36832">
    <property type="entry name" value="SLR1174 PROTEIN-RELATED"/>
    <property type="match status" value="1"/>
</dbReference>
<keyword evidence="1" id="KW-0812">Transmembrane</keyword>
<dbReference type="AlphaFoldDB" id="A0A0R1S6I3"/>
<evidence type="ECO:0000313" key="3">
    <source>
        <dbReference type="Proteomes" id="UP000051931"/>
    </source>
</evidence>
<evidence type="ECO:0000256" key="1">
    <source>
        <dbReference type="SAM" id="Phobius"/>
    </source>
</evidence>
<name>A0A0R1S6I3_9LACO</name>
<sequence>MKARMMLMRTGMKKGFSSKYALMFYLVSALITITVQYFLWKAVLIGKPDVVFKQTISYLVLMQFMSLIFPKSSYDLNDEVQSGDISLTLLKPMSLSTKLFWEGVGFSIAKIIVIGFVEIIIYFLLTPTVFTIFSLLMVLITMILAYILYFELELILGAFSFYTYSIWGITTLKSAILLIFSGNLFPLNYYPAIIRKIAEVLPFQYSFGSVGMVIENNNWGNFWNVITMQLIYIVIFRIVYKLMMKHSIKSIVIQGG</sequence>
<accession>A0A0R1S6I3</accession>
<evidence type="ECO:0000313" key="2">
    <source>
        <dbReference type="EMBL" id="KRL61923.1"/>
    </source>
</evidence>
<dbReference type="InterPro" id="IPR010390">
    <property type="entry name" value="ABC-2_transporter-like"/>
</dbReference>
<proteinExistence type="predicted"/>
<keyword evidence="3" id="KW-1185">Reference proteome</keyword>
<feature type="transmembrane region" description="Helical" evidence="1">
    <location>
        <begin position="161"/>
        <end position="180"/>
    </location>
</feature>
<dbReference type="PANTHER" id="PTHR36832:SF1">
    <property type="entry name" value="SLR1174 PROTEIN"/>
    <property type="match status" value="1"/>
</dbReference>
<comment type="caution">
    <text evidence="2">The sequence shown here is derived from an EMBL/GenBank/DDBJ whole genome shotgun (WGS) entry which is preliminary data.</text>
</comment>